<dbReference type="InterPro" id="IPR019181">
    <property type="entry name" value="LSM12_ABD"/>
</dbReference>
<evidence type="ECO:0000313" key="1">
    <source>
        <dbReference type="EMBL" id="SHO77681.1"/>
    </source>
</evidence>
<dbReference type="STRING" id="1230383.M5ECP6"/>
<evidence type="ECO:0000313" key="2">
    <source>
        <dbReference type="Proteomes" id="UP000186303"/>
    </source>
</evidence>
<name>M5ECP6_MALS4</name>
<dbReference type="InterPro" id="IPR047574">
    <property type="entry name" value="AD"/>
</dbReference>
<organism evidence="1 2">
    <name type="scientific">Malassezia sympodialis (strain ATCC 42132)</name>
    <name type="common">Atopic eczema-associated yeast</name>
    <dbReference type="NCBI Taxonomy" id="1230383"/>
    <lineage>
        <taxon>Eukaryota</taxon>
        <taxon>Fungi</taxon>
        <taxon>Dikarya</taxon>
        <taxon>Basidiomycota</taxon>
        <taxon>Ustilaginomycotina</taxon>
        <taxon>Malasseziomycetes</taxon>
        <taxon>Malasseziales</taxon>
        <taxon>Malasseziaceae</taxon>
        <taxon>Malassezia</taxon>
    </lineage>
</organism>
<dbReference type="OMA" id="GKLWAYD"/>
<dbReference type="InterPro" id="IPR039683">
    <property type="entry name" value="Lsm12-like"/>
</dbReference>
<dbReference type="EMBL" id="LT671823">
    <property type="protein sequence ID" value="SHO77681.1"/>
    <property type="molecule type" value="Genomic_DNA"/>
</dbReference>
<accession>M5ECP6</accession>
<dbReference type="Proteomes" id="UP000186303">
    <property type="component" value="Chromosome 3"/>
</dbReference>
<sequence length="254" mass="26949">MSRGATSAPGPHPVRDVLQSSGSKILKLDVSYPSFEAPQYAEPVQSITGRLWLYDAAREVVVLETGAQAPLPAALRSTVASAVYDGAPARSPSGTVTGFKMVRVPHIVQADIVPDEARPASVPAQLTVVPGVPKATIEAREAAAARKCSERTAQLGPPEAGTHGQWVFDSLCKTLPCRWHESHIIVLDEVVISGPHYDVASTYVPGLSHAQLERLLADSSDESIAPGVERAGAKALTWQRVTKVLEGVGSKRQP</sequence>
<dbReference type="PANTHER" id="PTHR13542">
    <property type="entry name" value="LSM12 HOMOLOG"/>
    <property type="match status" value="1"/>
</dbReference>
<keyword evidence="2" id="KW-1185">Reference proteome</keyword>
<dbReference type="SMART" id="SM00995">
    <property type="entry name" value="AD"/>
    <property type="match status" value="1"/>
</dbReference>
<proteinExistence type="predicted"/>
<dbReference type="KEGG" id="msym:MSY001_3352"/>
<dbReference type="AlphaFoldDB" id="M5ECP6"/>
<dbReference type="PROSITE" id="PS52001">
    <property type="entry name" value="AD"/>
    <property type="match status" value="1"/>
</dbReference>
<dbReference type="HOGENOM" id="CLU_1062446_0_0_1"/>
<reference evidence="2" key="1">
    <citation type="journal article" date="2017" name="Nucleic Acids Res.">
        <title>Proteogenomics produces comprehensive and highly accurate protein-coding gene annotation in a complete genome assembly of Malassezia sympodialis.</title>
        <authorList>
            <person name="Zhu Y."/>
            <person name="Engstroem P.G."/>
            <person name="Tellgren-Roth C."/>
            <person name="Baudo C.D."/>
            <person name="Kennell J.C."/>
            <person name="Sun S."/>
            <person name="Billmyre R.B."/>
            <person name="Schroeder M.S."/>
            <person name="Andersson A."/>
            <person name="Holm T."/>
            <person name="Sigurgeirsson B."/>
            <person name="Wu G."/>
            <person name="Sankaranarayanan S.R."/>
            <person name="Siddharthan R."/>
            <person name="Sanyal K."/>
            <person name="Lundeberg J."/>
            <person name="Nystedt B."/>
            <person name="Boekhout T."/>
            <person name="Dawson T.L. Jr."/>
            <person name="Heitman J."/>
            <person name="Scheynius A."/>
            <person name="Lehtioe J."/>
        </authorList>
    </citation>
    <scope>NUCLEOTIDE SEQUENCE [LARGE SCALE GENOMIC DNA]</scope>
    <source>
        <strain evidence="2">ATCC 42132</strain>
    </source>
</reference>
<dbReference type="VEuPathDB" id="FungiDB:MSYG_2023"/>
<dbReference type="Pfam" id="PF09793">
    <property type="entry name" value="AD"/>
    <property type="match status" value="1"/>
</dbReference>
<dbReference type="OrthoDB" id="1057137at2759"/>
<gene>
    <name evidence="1" type="ORF">MSYG_2023</name>
</gene>
<dbReference type="RefSeq" id="XP_018741829.1">
    <property type="nucleotide sequence ID" value="XM_018885250.1"/>
</dbReference>
<protein>
    <submittedName>
        <fullName evidence="1">Uncharacterized protein</fullName>
    </submittedName>
</protein>